<evidence type="ECO:0000259" key="3">
    <source>
        <dbReference type="Pfam" id="PF13458"/>
    </source>
</evidence>
<evidence type="ECO:0000256" key="2">
    <source>
        <dbReference type="ARBA" id="ARBA00022729"/>
    </source>
</evidence>
<reference evidence="4 5" key="1">
    <citation type="submission" date="2020-08" db="EMBL/GenBank/DDBJ databases">
        <title>Genomic Encyclopedia of Type Strains, Phase IV (KMG-V): Genome sequencing to study the core and pangenomes of soil and plant-associated prokaryotes.</title>
        <authorList>
            <person name="Whitman W."/>
        </authorList>
    </citation>
    <scope>NUCLEOTIDE SEQUENCE [LARGE SCALE GENOMIC DNA]</scope>
    <source>
        <strain evidence="4 5">M2T3</strain>
    </source>
</reference>
<feature type="domain" description="Leucine-binding protein" evidence="3">
    <location>
        <begin position="54"/>
        <end position="341"/>
    </location>
</feature>
<dbReference type="InterPro" id="IPR028082">
    <property type="entry name" value="Peripla_BP_I"/>
</dbReference>
<dbReference type="AlphaFoldDB" id="A0A7X0J6I0"/>
<dbReference type="SUPFAM" id="SSF53822">
    <property type="entry name" value="Periplasmic binding protein-like I"/>
    <property type="match status" value="1"/>
</dbReference>
<name>A0A7X0J6I0_9SPHI</name>
<dbReference type="InterPro" id="IPR028081">
    <property type="entry name" value="Leu-bd"/>
</dbReference>
<dbReference type="RefSeq" id="WP_184628251.1">
    <property type="nucleotide sequence ID" value="NZ_JACHCC010000011.1"/>
</dbReference>
<evidence type="ECO:0000313" key="4">
    <source>
        <dbReference type="EMBL" id="MBB6502000.1"/>
    </source>
</evidence>
<comment type="similarity">
    <text evidence="1">Belongs to the leucine-binding protein family.</text>
</comment>
<dbReference type="Gene3D" id="3.40.50.2300">
    <property type="match status" value="2"/>
</dbReference>
<dbReference type="Pfam" id="PF13458">
    <property type="entry name" value="Peripla_BP_6"/>
    <property type="match status" value="1"/>
</dbReference>
<evidence type="ECO:0000313" key="5">
    <source>
        <dbReference type="Proteomes" id="UP000521017"/>
    </source>
</evidence>
<dbReference type="Proteomes" id="UP000521017">
    <property type="component" value="Unassembled WGS sequence"/>
</dbReference>
<evidence type="ECO:0000256" key="1">
    <source>
        <dbReference type="ARBA" id="ARBA00010062"/>
    </source>
</evidence>
<organism evidence="4 5">
    <name type="scientific">Pedobacter cryoconitis</name>
    <dbReference type="NCBI Taxonomy" id="188932"/>
    <lineage>
        <taxon>Bacteria</taxon>
        <taxon>Pseudomonadati</taxon>
        <taxon>Bacteroidota</taxon>
        <taxon>Sphingobacteriia</taxon>
        <taxon>Sphingobacteriales</taxon>
        <taxon>Sphingobacteriaceae</taxon>
        <taxon>Pedobacter</taxon>
    </lineage>
</organism>
<accession>A0A7X0J6I0</accession>
<proteinExistence type="inferred from homology"/>
<protein>
    <recommendedName>
        <fullName evidence="3">Leucine-binding protein domain-containing protein</fullName>
    </recommendedName>
</protein>
<keyword evidence="2" id="KW-0732">Signal</keyword>
<sequence>MTIGILLPNSTTYPLISYNFIAGLKGCLGQLAPALLPELHTSSIGFGTDQIEMLKEAQDMLLEKNADILIVFADHPVVECLFPLISSLKKLLIIVNTGAKYPPVKLQPYVIYHTLNYALHCRLTGKFAADQSSKAVNATSYYDGGYSLCHGISDGYMSKGSNIVFNFVSKFKADEFDINPLSDFIQANPEVKDILAVYSDLSPVFYEQLAQKFPATPLNIFANPAMLDEIHLPEDEDFSLSKTVNAYLPWTVNIKNAENINFCNVFKASSGRLPDAFAALGWDTGVLLTNYIVTATANPLFKIKQVLAHLFNNEMNGAKGVMYVDRKTHQVLSPAYRVKLEAENELIVEEVVLYDEVLQEWTEICAHPAQGLVSGWINTYMCS</sequence>
<dbReference type="EMBL" id="JACHCC010000011">
    <property type="protein sequence ID" value="MBB6502000.1"/>
    <property type="molecule type" value="Genomic_DNA"/>
</dbReference>
<gene>
    <name evidence="4" type="ORF">HDF25_004177</name>
</gene>
<comment type="caution">
    <text evidence="4">The sequence shown here is derived from an EMBL/GenBank/DDBJ whole genome shotgun (WGS) entry which is preliminary data.</text>
</comment>